<protein>
    <submittedName>
        <fullName evidence="1">Uncharacterized protein</fullName>
    </submittedName>
</protein>
<name>A0AA42SFY7_ACIJO</name>
<dbReference type="Proteomes" id="UP001160116">
    <property type="component" value="Unassembled WGS sequence"/>
</dbReference>
<evidence type="ECO:0000313" key="2">
    <source>
        <dbReference type="Proteomes" id="UP001160116"/>
    </source>
</evidence>
<evidence type="ECO:0000313" key="1">
    <source>
        <dbReference type="EMBL" id="MDH0826596.1"/>
    </source>
</evidence>
<organism evidence="1 2">
    <name type="scientific">Acinetobacter johnsonii</name>
    <dbReference type="NCBI Taxonomy" id="40214"/>
    <lineage>
        <taxon>Bacteria</taxon>
        <taxon>Pseudomonadati</taxon>
        <taxon>Pseudomonadota</taxon>
        <taxon>Gammaproteobacteria</taxon>
        <taxon>Moraxellales</taxon>
        <taxon>Moraxellaceae</taxon>
        <taxon>Acinetobacter</taxon>
    </lineage>
</organism>
<dbReference type="RefSeq" id="WP_279679015.1">
    <property type="nucleotide sequence ID" value="NZ_JAOCCL010000018.1"/>
</dbReference>
<proteinExistence type="predicted"/>
<dbReference type="AlphaFoldDB" id="A0AA42SFY7"/>
<reference evidence="1" key="1">
    <citation type="submission" date="2022-09" db="EMBL/GenBank/DDBJ databases">
        <title>Intensive care unit water sources are persistently colonized with multi-drug resistant bacteria and are the site of extensive horizontal gene transfer of antibiotic resistance genes.</title>
        <authorList>
            <person name="Diorio-Toth L."/>
        </authorList>
    </citation>
    <scope>NUCLEOTIDE SEQUENCE</scope>
    <source>
        <strain evidence="1">GD03885</strain>
    </source>
</reference>
<sequence length="115" mass="13277">MSINEKFEKAYVKHAPSWTLERDPDGRYKYHQTQSAFLLFEDQEKEIEALKEFKELYRRAIVNAEKPKDIRNWVHVARLGVGAGKAKMLCTMFGVDQSGTNIHIALDEKGPSNEH</sequence>
<gene>
    <name evidence="1" type="ORF">N5C97_08790</name>
</gene>
<accession>A0AA42SFY7</accession>
<dbReference type="EMBL" id="JAOCCL010000018">
    <property type="protein sequence ID" value="MDH0826596.1"/>
    <property type="molecule type" value="Genomic_DNA"/>
</dbReference>
<comment type="caution">
    <text evidence="1">The sequence shown here is derived from an EMBL/GenBank/DDBJ whole genome shotgun (WGS) entry which is preliminary data.</text>
</comment>